<keyword evidence="3" id="KW-1185">Reference proteome</keyword>
<organism evidence="2 3">
    <name type="scientific">Elaphomyces granulatus</name>
    <dbReference type="NCBI Taxonomy" id="519963"/>
    <lineage>
        <taxon>Eukaryota</taxon>
        <taxon>Fungi</taxon>
        <taxon>Dikarya</taxon>
        <taxon>Ascomycota</taxon>
        <taxon>Pezizomycotina</taxon>
        <taxon>Eurotiomycetes</taxon>
        <taxon>Eurotiomycetidae</taxon>
        <taxon>Eurotiales</taxon>
        <taxon>Elaphomycetaceae</taxon>
        <taxon>Elaphomyces</taxon>
    </lineage>
</organism>
<proteinExistence type="predicted"/>
<dbReference type="Proteomes" id="UP000243515">
    <property type="component" value="Unassembled WGS sequence"/>
</dbReference>
<dbReference type="AlphaFoldDB" id="A0A232M4R8"/>
<comment type="caution">
    <text evidence="2">The sequence shown here is derived from an EMBL/GenBank/DDBJ whole genome shotgun (WGS) entry which is preliminary data.</text>
</comment>
<dbReference type="EMBL" id="NPHW01002470">
    <property type="protein sequence ID" value="OXV11411.1"/>
    <property type="molecule type" value="Genomic_DNA"/>
</dbReference>
<feature type="transmembrane region" description="Helical" evidence="1">
    <location>
        <begin position="6"/>
        <end position="25"/>
    </location>
</feature>
<keyword evidence="1" id="KW-1133">Transmembrane helix</keyword>
<gene>
    <name evidence="2" type="ORF">Egran_00828</name>
</gene>
<protein>
    <submittedName>
        <fullName evidence="2">Uncharacterized protein</fullName>
    </submittedName>
</protein>
<name>A0A232M4R8_9EURO</name>
<dbReference type="OrthoDB" id="5372708at2759"/>
<evidence type="ECO:0000256" key="1">
    <source>
        <dbReference type="SAM" id="Phobius"/>
    </source>
</evidence>
<accession>A0A232M4R8</accession>
<keyword evidence="1" id="KW-0812">Transmembrane</keyword>
<sequence>MLSRNGVDEIIAVLFLLFIDGFGLYRNIYRALMGMFVLTAANNTGLYSKPHSNAFLHRLKQRHHCLLRRQCRPKSRTTSKPLLLSSRPNLHIGFHYAQAVEDHGTGANIAVWVGETKHKGSKGYIAHTNHLNAERDLLKREAEEQTLRVMINGGFRETEADRQVSDMVKER</sequence>
<keyword evidence="1" id="KW-0472">Membrane</keyword>
<evidence type="ECO:0000313" key="3">
    <source>
        <dbReference type="Proteomes" id="UP000243515"/>
    </source>
</evidence>
<reference evidence="2 3" key="1">
    <citation type="journal article" date="2015" name="Environ. Microbiol.">
        <title>Metagenome sequence of Elaphomyces granulatus from sporocarp tissue reveals Ascomycota ectomycorrhizal fingerprints of genome expansion and a Proteobacteria-rich microbiome.</title>
        <authorList>
            <person name="Quandt C.A."/>
            <person name="Kohler A."/>
            <person name="Hesse C.N."/>
            <person name="Sharpton T.J."/>
            <person name="Martin F."/>
            <person name="Spatafora J.W."/>
        </authorList>
    </citation>
    <scope>NUCLEOTIDE SEQUENCE [LARGE SCALE GENOMIC DNA]</scope>
    <source>
        <strain evidence="2 3">OSC145934</strain>
    </source>
</reference>
<evidence type="ECO:0000313" key="2">
    <source>
        <dbReference type="EMBL" id="OXV11411.1"/>
    </source>
</evidence>